<feature type="region of interest" description="Disordered" evidence="1">
    <location>
        <begin position="45"/>
        <end position="121"/>
    </location>
</feature>
<dbReference type="PANTHER" id="PTHR39956:SF1">
    <property type="entry name" value="GH09530P-RELATED"/>
    <property type="match status" value="1"/>
</dbReference>
<comment type="caution">
    <text evidence="2">The sequence shown here is derived from an EMBL/GenBank/DDBJ whole genome shotgun (WGS) entry which is preliminary data.</text>
</comment>
<accession>A0A6V7HG84</accession>
<feature type="non-terminal residue" evidence="2">
    <location>
        <position position="135"/>
    </location>
</feature>
<dbReference type="AlphaFoldDB" id="A0A6V7HG84"/>
<keyword evidence="3" id="KW-1185">Reference proteome</keyword>
<protein>
    <submittedName>
        <fullName evidence="2">Uncharacterized protein</fullName>
    </submittedName>
</protein>
<evidence type="ECO:0000256" key="1">
    <source>
        <dbReference type="SAM" id="MobiDB-lite"/>
    </source>
</evidence>
<dbReference type="OrthoDB" id="8122555at2759"/>
<feature type="compositionally biased region" description="Pro residues" evidence="1">
    <location>
        <begin position="55"/>
        <end position="64"/>
    </location>
</feature>
<dbReference type="Proteomes" id="UP000752696">
    <property type="component" value="Unassembled WGS sequence"/>
</dbReference>
<dbReference type="EMBL" id="CAJDYZ010011272">
    <property type="protein sequence ID" value="CAD1479263.1"/>
    <property type="molecule type" value="Genomic_DNA"/>
</dbReference>
<evidence type="ECO:0000313" key="2">
    <source>
        <dbReference type="EMBL" id="CAD1479263.1"/>
    </source>
</evidence>
<evidence type="ECO:0000313" key="3">
    <source>
        <dbReference type="Proteomes" id="UP000752696"/>
    </source>
</evidence>
<proteinExistence type="predicted"/>
<reference evidence="2" key="1">
    <citation type="submission" date="2020-07" db="EMBL/GenBank/DDBJ databases">
        <authorList>
            <person name="Nazaruddin N."/>
        </authorList>
    </citation>
    <scope>NUCLEOTIDE SEQUENCE</scope>
</reference>
<name>A0A6V7HG84_9HYME</name>
<gene>
    <name evidence="2" type="ORF">MHI_LOCUS848305</name>
</gene>
<dbReference type="PANTHER" id="PTHR39956">
    <property type="entry name" value="GH09530P-RELATED"/>
    <property type="match status" value="1"/>
</dbReference>
<sequence>YGRTCKDIGCRRDEVCVMAEDPCSIYQRDNCGRYPTCAKAHPGVYPTRTAGKIRPTPPPTPPPRSSSFNGYGGRVSGNSGSRNTIGNGSIFSRLFGNDRYGATTPRSRAHQGASGYYDSHTSVDDQGNRIWRFSG</sequence>
<organism evidence="2 3">
    <name type="scientific">Heterotrigona itama</name>
    <dbReference type="NCBI Taxonomy" id="395501"/>
    <lineage>
        <taxon>Eukaryota</taxon>
        <taxon>Metazoa</taxon>
        <taxon>Ecdysozoa</taxon>
        <taxon>Arthropoda</taxon>
        <taxon>Hexapoda</taxon>
        <taxon>Insecta</taxon>
        <taxon>Pterygota</taxon>
        <taxon>Neoptera</taxon>
        <taxon>Endopterygota</taxon>
        <taxon>Hymenoptera</taxon>
        <taxon>Apocrita</taxon>
        <taxon>Aculeata</taxon>
        <taxon>Apoidea</taxon>
        <taxon>Anthophila</taxon>
        <taxon>Apidae</taxon>
        <taxon>Heterotrigona</taxon>
    </lineage>
</organism>